<organism evidence="1 2">
    <name type="scientific">Elysia marginata</name>
    <dbReference type="NCBI Taxonomy" id="1093978"/>
    <lineage>
        <taxon>Eukaryota</taxon>
        <taxon>Metazoa</taxon>
        <taxon>Spiralia</taxon>
        <taxon>Lophotrochozoa</taxon>
        <taxon>Mollusca</taxon>
        <taxon>Gastropoda</taxon>
        <taxon>Heterobranchia</taxon>
        <taxon>Euthyneura</taxon>
        <taxon>Panpulmonata</taxon>
        <taxon>Sacoglossa</taxon>
        <taxon>Placobranchoidea</taxon>
        <taxon>Plakobranchidae</taxon>
        <taxon>Elysia</taxon>
    </lineage>
</organism>
<protein>
    <recommendedName>
        <fullName evidence="3">Reelin domain-containing protein</fullName>
    </recommendedName>
</protein>
<name>A0AAV4I7G9_9GAST</name>
<sequence length="82" mass="9222">MSLEFKQFDTIDNIVLFIFSFFAMANTWYRHAVPGECEWGKPALSRDGISVDGETKVEVVQSRPDSEGRVVSGLLWTFGMSS</sequence>
<comment type="caution">
    <text evidence="1">The sequence shown here is derived from an EMBL/GenBank/DDBJ whole genome shotgun (WGS) entry which is preliminary data.</text>
</comment>
<dbReference type="Proteomes" id="UP000762676">
    <property type="component" value="Unassembled WGS sequence"/>
</dbReference>
<dbReference type="AlphaFoldDB" id="A0AAV4I7G9"/>
<evidence type="ECO:0000313" key="1">
    <source>
        <dbReference type="EMBL" id="GFS04977.1"/>
    </source>
</evidence>
<evidence type="ECO:0000313" key="2">
    <source>
        <dbReference type="Proteomes" id="UP000762676"/>
    </source>
</evidence>
<dbReference type="EMBL" id="BMAT01013054">
    <property type="protein sequence ID" value="GFS04977.1"/>
    <property type="molecule type" value="Genomic_DNA"/>
</dbReference>
<reference evidence="1 2" key="1">
    <citation type="journal article" date="2021" name="Elife">
        <title>Chloroplast acquisition without the gene transfer in kleptoplastic sea slugs, Plakobranchus ocellatus.</title>
        <authorList>
            <person name="Maeda T."/>
            <person name="Takahashi S."/>
            <person name="Yoshida T."/>
            <person name="Shimamura S."/>
            <person name="Takaki Y."/>
            <person name="Nagai Y."/>
            <person name="Toyoda A."/>
            <person name="Suzuki Y."/>
            <person name="Arimoto A."/>
            <person name="Ishii H."/>
            <person name="Satoh N."/>
            <person name="Nishiyama T."/>
            <person name="Hasebe M."/>
            <person name="Maruyama T."/>
            <person name="Minagawa J."/>
            <person name="Obokata J."/>
            <person name="Shigenobu S."/>
        </authorList>
    </citation>
    <scope>NUCLEOTIDE SEQUENCE [LARGE SCALE GENOMIC DNA]</scope>
</reference>
<evidence type="ECO:0008006" key="3">
    <source>
        <dbReference type="Google" id="ProtNLM"/>
    </source>
</evidence>
<gene>
    <name evidence="1" type="ORF">ElyMa_006509100</name>
</gene>
<keyword evidence="2" id="KW-1185">Reference proteome</keyword>
<proteinExistence type="predicted"/>
<accession>A0AAV4I7G9</accession>